<dbReference type="EMBL" id="CAWYQH010000108">
    <property type="protein sequence ID" value="CAK8688145.1"/>
    <property type="molecule type" value="Genomic_DNA"/>
</dbReference>
<gene>
    <name evidence="2" type="ORF">CVLEPA_LOCUS20174</name>
</gene>
<comment type="caution">
    <text evidence="2">The sequence shown here is derived from an EMBL/GenBank/DDBJ whole genome shotgun (WGS) entry which is preliminary data.</text>
</comment>
<name>A0ABP0G8K9_CLALP</name>
<dbReference type="Proteomes" id="UP001642483">
    <property type="component" value="Unassembled WGS sequence"/>
</dbReference>
<evidence type="ECO:0000256" key="1">
    <source>
        <dbReference type="SAM" id="MobiDB-lite"/>
    </source>
</evidence>
<keyword evidence="3" id="KW-1185">Reference proteome</keyword>
<protein>
    <submittedName>
        <fullName evidence="2">Uncharacterized protein</fullName>
    </submittedName>
</protein>
<sequence>MVRFVYFYIEYFILNRRPDGQESTVSLNDLSPCPRKVPNSDEIPVTEDIIRNSLPNNEVPNNAPVVDEPEIQNMPIERNLRRSSRTNKGVPPVRYGEQ</sequence>
<reference evidence="2 3" key="1">
    <citation type="submission" date="2024-02" db="EMBL/GenBank/DDBJ databases">
        <authorList>
            <person name="Daric V."/>
            <person name="Darras S."/>
        </authorList>
    </citation>
    <scope>NUCLEOTIDE SEQUENCE [LARGE SCALE GENOMIC DNA]</scope>
</reference>
<accession>A0ABP0G8K9</accession>
<organism evidence="2 3">
    <name type="scientific">Clavelina lepadiformis</name>
    <name type="common">Light-bulb sea squirt</name>
    <name type="synonym">Ascidia lepadiformis</name>
    <dbReference type="NCBI Taxonomy" id="159417"/>
    <lineage>
        <taxon>Eukaryota</taxon>
        <taxon>Metazoa</taxon>
        <taxon>Chordata</taxon>
        <taxon>Tunicata</taxon>
        <taxon>Ascidiacea</taxon>
        <taxon>Aplousobranchia</taxon>
        <taxon>Clavelinidae</taxon>
        <taxon>Clavelina</taxon>
    </lineage>
</organism>
<feature type="region of interest" description="Disordered" evidence="1">
    <location>
        <begin position="53"/>
        <end position="98"/>
    </location>
</feature>
<evidence type="ECO:0000313" key="3">
    <source>
        <dbReference type="Proteomes" id="UP001642483"/>
    </source>
</evidence>
<feature type="compositionally biased region" description="Low complexity" evidence="1">
    <location>
        <begin position="55"/>
        <end position="66"/>
    </location>
</feature>
<proteinExistence type="predicted"/>
<evidence type="ECO:0000313" key="2">
    <source>
        <dbReference type="EMBL" id="CAK8688145.1"/>
    </source>
</evidence>